<accession>A0A2J7RLM0</accession>
<protein>
    <recommendedName>
        <fullName evidence="4">Invertebrate defensins family profile domain-containing protein</fullName>
    </recommendedName>
</protein>
<evidence type="ECO:0008006" key="4">
    <source>
        <dbReference type="Google" id="ProtNLM"/>
    </source>
</evidence>
<comment type="caution">
    <text evidence="2">The sequence shown here is derived from an EMBL/GenBank/DDBJ whole genome shotgun (WGS) entry which is preliminary data.</text>
</comment>
<gene>
    <name evidence="2" type="ORF">B7P43_G03423</name>
</gene>
<sequence length="77" mass="8661">MKSFVCFVLLLCVLTAMQDFRRDLFVSGAPEFYDCSLKVITINTGRRCNLECQKKGFLGGFCSLKGCICTNGKKKKH</sequence>
<evidence type="ECO:0000256" key="1">
    <source>
        <dbReference type="SAM" id="SignalP"/>
    </source>
</evidence>
<proteinExistence type="predicted"/>
<keyword evidence="3" id="KW-1185">Reference proteome</keyword>
<dbReference type="AlphaFoldDB" id="A0A2J7RLM0"/>
<evidence type="ECO:0000313" key="2">
    <source>
        <dbReference type="EMBL" id="PNF41734.1"/>
    </source>
</evidence>
<dbReference type="InParanoid" id="A0A2J7RLM0"/>
<organism evidence="2 3">
    <name type="scientific">Cryptotermes secundus</name>
    <dbReference type="NCBI Taxonomy" id="105785"/>
    <lineage>
        <taxon>Eukaryota</taxon>
        <taxon>Metazoa</taxon>
        <taxon>Ecdysozoa</taxon>
        <taxon>Arthropoda</taxon>
        <taxon>Hexapoda</taxon>
        <taxon>Insecta</taxon>
        <taxon>Pterygota</taxon>
        <taxon>Neoptera</taxon>
        <taxon>Polyneoptera</taxon>
        <taxon>Dictyoptera</taxon>
        <taxon>Blattodea</taxon>
        <taxon>Blattoidea</taxon>
        <taxon>Termitoidae</taxon>
        <taxon>Kalotermitidae</taxon>
        <taxon>Cryptotermitinae</taxon>
        <taxon>Cryptotermes</taxon>
    </lineage>
</organism>
<dbReference type="Proteomes" id="UP000235965">
    <property type="component" value="Unassembled WGS sequence"/>
</dbReference>
<keyword evidence="1" id="KW-0732">Signal</keyword>
<feature type="chain" id="PRO_5014451167" description="Invertebrate defensins family profile domain-containing protein" evidence="1">
    <location>
        <begin position="19"/>
        <end position="77"/>
    </location>
</feature>
<dbReference type="EMBL" id="NEVH01002684">
    <property type="protein sequence ID" value="PNF41734.1"/>
    <property type="molecule type" value="Genomic_DNA"/>
</dbReference>
<evidence type="ECO:0000313" key="3">
    <source>
        <dbReference type="Proteomes" id="UP000235965"/>
    </source>
</evidence>
<name>A0A2J7RLM0_9NEOP</name>
<reference evidence="2 3" key="1">
    <citation type="submission" date="2017-12" db="EMBL/GenBank/DDBJ databases">
        <title>Hemimetabolous genomes reveal molecular basis of termite eusociality.</title>
        <authorList>
            <person name="Harrison M.C."/>
            <person name="Jongepier E."/>
            <person name="Robertson H.M."/>
            <person name="Arning N."/>
            <person name="Bitard-Feildel T."/>
            <person name="Chao H."/>
            <person name="Childers C.P."/>
            <person name="Dinh H."/>
            <person name="Doddapaneni H."/>
            <person name="Dugan S."/>
            <person name="Gowin J."/>
            <person name="Greiner C."/>
            <person name="Han Y."/>
            <person name="Hu H."/>
            <person name="Hughes D.S.T."/>
            <person name="Huylmans A.-K."/>
            <person name="Kemena C."/>
            <person name="Kremer L.P.M."/>
            <person name="Lee S.L."/>
            <person name="Lopez-Ezquerra A."/>
            <person name="Mallet L."/>
            <person name="Monroy-Kuhn J.M."/>
            <person name="Moser A."/>
            <person name="Murali S.C."/>
            <person name="Muzny D.M."/>
            <person name="Otani S."/>
            <person name="Piulachs M.-D."/>
            <person name="Poelchau M."/>
            <person name="Qu J."/>
            <person name="Schaub F."/>
            <person name="Wada-Katsumata A."/>
            <person name="Worley K.C."/>
            <person name="Xie Q."/>
            <person name="Ylla G."/>
            <person name="Poulsen M."/>
            <person name="Gibbs R.A."/>
            <person name="Schal C."/>
            <person name="Richards S."/>
            <person name="Belles X."/>
            <person name="Korb J."/>
            <person name="Bornberg-Bauer E."/>
        </authorList>
    </citation>
    <scope>NUCLEOTIDE SEQUENCE [LARGE SCALE GENOMIC DNA]</scope>
    <source>
        <tissue evidence="2">Whole body</tissue>
    </source>
</reference>
<feature type="signal peptide" evidence="1">
    <location>
        <begin position="1"/>
        <end position="18"/>
    </location>
</feature>